<dbReference type="SUPFAM" id="SSF46689">
    <property type="entry name" value="Homeodomain-like"/>
    <property type="match status" value="1"/>
</dbReference>
<dbReference type="GeneID" id="118403104"/>
<dbReference type="PRINTS" id="PR00024">
    <property type="entry name" value="HOMEOBOX"/>
</dbReference>
<dbReference type="GO" id="GO:0005634">
    <property type="term" value="C:nucleus"/>
    <property type="evidence" value="ECO:0007669"/>
    <property type="project" value="UniProtKB-SubCell"/>
</dbReference>
<protein>
    <submittedName>
        <fullName evidence="9">Homeobox protein Hox-B2-like</fullName>
    </submittedName>
</protein>
<dbReference type="OrthoDB" id="6159439at2759"/>
<accession>A0A9J7HGH8</accession>
<dbReference type="CDD" id="cd00086">
    <property type="entry name" value="homeodomain"/>
    <property type="match status" value="1"/>
</dbReference>
<dbReference type="InterPro" id="IPR009057">
    <property type="entry name" value="Homeodomain-like_sf"/>
</dbReference>
<reference evidence="8" key="1">
    <citation type="journal article" date="2020" name="Nat. Ecol. Evol.">
        <title>Deeply conserved synteny resolves early events in vertebrate evolution.</title>
        <authorList>
            <person name="Simakov O."/>
            <person name="Marletaz F."/>
            <person name="Yue J.X."/>
            <person name="O'Connell B."/>
            <person name="Jenkins J."/>
            <person name="Brandt A."/>
            <person name="Calef R."/>
            <person name="Tung C.H."/>
            <person name="Huang T.K."/>
            <person name="Schmutz J."/>
            <person name="Satoh N."/>
            <person name="Yu J.K."/>
            <person name="Putnam N.H."/>
            <person name="Green R.E."/>
            <person name="Rokhsar D.S."/>
        </authorList>
    </citation>
    <scope>NUCLEOTIDE SEQUENCE [LARGE SCALE GENOMIC DNA]</scope>
    <source>
        <strain evidence="8">S238N-H82</strain>
    </source>
</reference>
<gene>
    <name evidence="9" type="primary">LOC118403104</name>
</gene>
<name>A0A9J7HGH8_BRAFL</name>
<organism evidence="8 9">
    <name type="scientific">Branchiostoma floridae</name>
    <name type="common">Florida lancelet</name>
    <name type="synonym">Amphioxus</name>
    <dbReference type="NCBI Taxonomy" id="7739"/>
    <lineage>
        <taxon>Eukaryota</taxon>
        <taxon>Metazoa</taxon>
        <taxon>Chordata</taxon>
        <taxon>Cephalochordata</taxon>
        <taxon>Leptocardii</taxon>
        <taxon>Amphioxiformes</taxon>
        <taxon>Branchiostomatidae</taxon>
        <taxon>Branchiostoma</taxon>
    </lineage>
</organism>
<feature type="region of interest" description="Disordered" evidence="6">
    <location>
        <begin position="158"/>
        <end position="205"/>
    </location>
</feature>
<dbReference type="PROSITE" id="PS50071">
    <property type="entry name" value="HOMEOBOX_2"/>
    <property type="match status" value="1"/>
</dbReference>
<dbReference type="Pfam" id="PF00046">
    <property type="entry name" value="Homeodomain"/>
    <property type="match status" value="1"/>
</dbReference>
<dbReference type="Gene3D" id="1.10.10.60">
    <property type="entry name" value="Homeodomain-like"/>
    <property type="match status" value="1"/>
</dbReference>
<dbReference type="FunFam" id="1.10.10.60:FF:000176">
    <property type="entry name" value="pancreas/duodenum homeobox protein 1"/>
    <property type="match status" value="1"/>
</dbReference>
<keyword evidence="3 4" id="KW-0539">Nucleus</keyword>
<dbReference type="GO" id="GO:0000981">
    <property type="term" value="F:DNA-binding transcription factor activity, RNA polymerase II-specific"/>
    <property type="evidence" value="ECO:0007669"/>
    <property type="project" value="InterPro"/>
</dbReference>
<keyword evidence="1 4" id="KW-0238">DNA-binding</keyword>
<reference evidence="9" key="2">
    <citation type="submission" date="2025-08" db="UniProtKB">
        <authorList>
            <consortium name="RefSeq"/>
        </authorList>
    </citation>
    <scope>IDENTIFICATION</scope>
    <source>
        <strain evidence="9">S238N-H82</strain>
        <tissue evidence="9">Testes</tissue>
    </source>
</reference>
<evidence type="ECO:0000256" key="6">
    <source>
        <dbReference type="SAM" id="MobiDB-lite"/>
    </source>
</evidence>
<keyword evidence="2 4" id="KW-0371">Homeobox</keyword>
<evidence type="ECO:0000256" key="1">
    <source>
        <dbReference type="ARBA" id="ARBA00023125"/>
    </source>
</evidence>
<evidence type="ECO:0000256" key="2">
    <source>
        <dbReference type="ARBA" id="ARBA00023155"/>
    </source>
</evidence>
<dbReference type="RefSeq" id="XP_035657479.1">
    <property type="nucleotide sequence ID" value="XM_035801586.1"/>
</dbReference>
<evidence type="ECO:0000256" key="5">
    <source>
        <dbReference type="RuleBase" id="RU000682"/>
    </source>
</evidence>
<dbReference type="PANTHER" id="PTHR45664">
    <property type="entry name" value="PROTEIN ZERKNUELLT 1-RELATED"/>
    <property type="match status" value="1"/>
</dbReference>
<dbReference type="PANTHER" id="PTHR45664:SF2">
    <property type="entry name" value="HOMEOTIC PROTEIN PROBOSCIPEDIA"/>
    <property type="match status" value="1"/>
</dbReference>
<dbReference type="Proteomes" id="UP000001554">
    <property type="component" value="Chromosome 16"/>
</dbReference>
<evidence type="ECO:0000256" key="4">
    <source>
        <dbReference type="PROSITE-ProRule" id="PRU00108"/>
    </source>
</evidence>
<dbReference type="InterPro" id="IPR020479">
    <property type="entry name" value="HD_metazoa"/>
</dbReference>
<dbReference type="OMA" id="CLPISAD"/>
<dbReference type="InterPro" id="IPR017970">
    <property type="entry name" value="Homeobox_CS"/>
</dbReference>
<evidence type="ECO:0000313" key="9">
    <source>
        <dbReference type="RefSeq" id="XP_035657479.1"/>
    </source>
</evidence>
<dbReference type="AlphaFoldDB" id="A0A9J7HGH8"/>
<comment type="subcellular location">
    <subcellularLocation>
        <location evidence="4 5">Nucleus</location>
    </subcellularLocation>
</comment>
<dbReference type="PROSITE" id="PS00027">
    <property type="entry name" value="HOMEOBOX_1"/>
    <property type="match status" value="1"/>
</dbReference>
<evidence type="ECO:0000259" key="7">
    <source>
        <dbReference type="PROSITE" id="PS50071"/>
    </source>
</evidence>
<evidence type="ECO:0000256" key="3">
    <source>
        <dbReference type="ARBA" id="ARBA00023242"/>
    </source>
</evidence>
<dbReference type="InterPro" id="IPR001356">
    <property type="entry name" value="HD"/>
</dbReference>
<evidence type="ECO:0000313" key="8">
    <source>
        <dbReference type="Proteomes" id="UP000001554"/>
    </source>
</evidence>
<feature type="domain" description="Homeobox" evidence="7">
    <location>
        <begin position="104"/>
        <end position="164"/>
    </location>
</feature>
<sequence length="205" mass="22821">MDIPRESGFINSHPSLEEFMSCLPISADFLKSSITGETAEDGGTWPPLHPTTCLELNSDLSPTQPANIADFPWVKLKKSVRIVPSPVSNTEEADFLTSPTDQVNSSRRLRTVFTNTQLLELEKEFHYNKYVCKPRRKEIASYLDLNERQVKIWFQNRRMRQKRRDTKGRGEIGSDPGTAAEPADGGRAEEGSPGGGSATCPRPQG</sequence>
<keyword evidence="8" id="KW-1185">Reference proteome</keyword>
<dbReference type="KEGG" id="bfo:118403104"/>
<dbReference type="GO" id="GO:0003677">
    <property type="term" value="F:DNA binding"/>
    <property type="evidence" value="ECO:0007669"/>
    <property type="project" value="UniProtKB-UniRule"/>
</dbReference>
<dbReference type="SMART" id="SM00389">
    <property type="entry name" value="HOX"/>
    <property type="match status" value="1"/>
</dbReference>
<feature type="DNA-binding region" description="Homeobox" evidence="4">
    <location>
        <begin position="106"/>
        <end position="165"/>
    </location>
</feature>
<proteinExistence type="predicted"/>